<gene>
    <name evidence="1" type="ORF">NSCI0253_LOCUS13075</name>
</gene>
<name>A0A7S1A0R3_NOCSC</name>
<organism evidence="1">
    <name type="scientific">Noctiluca scintillans</name>
    <name type="common">Sea sparkle</name>
    <name type="synonym">Red tide dinoflagellate</name>
    <dbReference type="NCBI Taxonomy" id="2966"/>
    <lineage>
        <taxon>Eukaryota</taxon>
        <taxon>Sar</taxon>
        <taxon>Alveolata</taxon>
        <taxon>Dinophyceae</taxon>
        <taxon>Noctilucales</taxon>
        <taxon>Noctilucaceae</taxon>
        <taxon>Noctiluca</taxon>
    </lineage>
</organism>
<evidence type="ECO:0008006" key="2">
    <source>
        <dbReference type="Google" id="ProtNLM"/>
    </source>
</evidence>
<protein>
    <recommendedName>
        <fullName evidence="2">JmjC domain-containing protein</fullName>
    </recommendedName>
</protein>
<reference evidence="1" key="1">
    <citation type="submission" date="2021-01" db="EMBL/GenBank/DDBJ databases">
        <authorList>
            <person name="Corre E."/>
            <person name="Pelletier E."/>
            <person name="Niang G."/>
            <person name="Scheremetjew M."/>
            <person name="Finn R."/>
            <person name="Kale V."/>
            <person name="Holt S."/>
            <person name="Cochrane G."/>
            <person name="Meng A."/>
            <person name="Brown T."/>
            <person name="Cohen L."/>
        </authorList>
    </citation>
    <scope>NUCLEOTIDE SEQUENCE</scope>
</reference>
<dbReference type="Gene3D" id="2.60.120.620">
    <property type="entry name" value="q2cbj1_9rhob like domain"/>
    <property type="match status" value="1"/>
</dbReference>
<proteinExistence type="predicted"/>
<dbReference type="AlphaFoldDB" id="A0A7S1A0R3"/>
<evidence type="ECO:0000313" key="1">
    <source>
        <dbReference type="EMBL" id="CAD8838727.1"/>
    </source>
</evidence>
<dbReference type="EMBL" id="HBFQ01018685">
    <property type="protein sequence ID" value="CAD8838727.1"/>
    <property type="molecule type" value="Transcribed_RNA"/>
</dbReference>
<accession>A0A7S1A0R3</accession>
<sequence length="220" mass="25113">MQRDASRVHLAFLRWQQLVFFKRTSSMGLMKLDEGMPRLLPNISYDWEALYDSPAFLALQDVIGHLTDHYMEAVSVEQEASPPKHGQIFVWAEVYHQSGFASPHSHIGALTTGTFFAQVPRGTSQRLTFEDPRGINPPFGKTGTELLVQGDVLMWPSWVSHFMSPQSEVTPSVVFNFVTLPEDGAVDFDKDLTSSYVYLHEKVLNKKQTREVRQQKRKEL</sequence>